<sequence length="52" mass="6030">FCNTSRFGPPVRVTAPSSWPWIDHLVSGLIPATHRPIQTRFRYAFTYRLKLA</sequence>
<comment type="caution">
    <text evidence="1">The sequence shown here is derived from an EMBL/GenBank/DDBJ whole genome shotgun (WGS) entry which is preliminary data.</text>
</comment>
<proteinExistence type="predicted"/>
<evidence type="ECO:0000313" key="1">
    <source>
        <dbReference type="EMBL" id="KZR96689.1"/>
    </source>
</evidence>
<dbReference type="AlphaFoldDB" id="A0A164EDZ0"/>
<feature type="non-terminal residue" evidence="1">
    <location>
        <position position="1"/>
    </location>
</feature>
<reference evidence="1 2" key="1">
    <citation type="submission" date="2016-03" db="EMBL/GenBank/DDBJ databases">
        <title>EvidentialGene: Evidence-directed Construction of Genes on Genomes.</title>
        <authorList>
            <person name="Gilbert D.G."/>
            <person name="Choi J.-H."/>
            <person name="Mockaitis K."/>
            <person name="Colbourne J."/>
            <person name="Pfrender M."/>
        </authorList>
    </citation>
    <scope>NUCLEOTIDE SEQUENCE [LARGE SCALE GENOMIC DNA]</scope>
    <source>
        <strain evidence="1 2">Xinb3</strain>
        <tissue evidence="1">Complete organism</tissue>
    </source>
</reference>
<evidence type="ECO:0000313" key="2">
    <source>
        <dbReference type="Proteomes" id="UP000076858"/>
    </source>
</evidence>
<dbReference type="EMBL" id="LRGB01024035">
    <property type="protein sequence ID" value="KZR96689.1"/>
    <property type="molecule type" value="Genomic_DNA"/>
</dbReference>
<protein>
    <submittedName>
        <fullName evidence="1">Uncharacterized protein</fullName>
    </submittedName>
</protein>
<organism evidence="1 2">
    <name type="scientific">Daphnia magna</name>
    <dbReference type="NCBI Taxonomy" id="35525"/>
    <lineage>
        <taxon>Eukaryota</taxon>
        <taxon>Metazoa</taxon>
        <taxon>Ecdysozoa</taxon>
        <taxon>Arthropoda</taxon>
        <taxon>Crustacea</taxon>
        <taxon>Branchiopoda</taxon>
        <taxon>Diplostraca</taxon>
        <taxon>Cladocera</taxon>
        <taxon>Anomopoda</taxon>
        <taxon>Daphniidae</taxon>
        <taxon>Daphnia</taxon>
    </lineage>
</organism>
<name>A0A164EDZ0_9CRUS</name>
<dbReference type="Proteomes" id="UP000076858">
    <property type="component" value="Unassembled WGS sequence"/>
</dbReference>
<accession>A0A164EDZ0</accession>
<gene>
    <name evidence="1" type="ORF">APZ42_008836</name>
</gene>
<keyword evidence="2" id="KW-1185">Reference proteome</keyword>
<dbReference type="AntiFam" id="ANF00024">
    <property type="entry name" value="Antisense to 23S rRNA"/>
</dbReference>